<proteinExistence type="predicted"/>
<dbReference type="Proteomes" id="UP000019384">
    <property type="component" value="Unassembled WGS sequence"/>
</dbReference>
<evidence type="ECO:0000313" key="2">
    <source>
        <dbReference type="Proteomes" id="UP000019384"/>
    </source>
</evidence>
<accession>W6MKT8</accession>
<dbReference type="HOGENOM" id="CLU_484023_0_0_1"/>
<dbReference type="GeneID" id="34520385"/>
<dbReference type="AlphaFoldDB" id="W6MKT8"/>
<organism evidence="1 2">
    <name type="scientific">Kuraishia capsulata CBS 1993</name>
    <dbReference type="NCBI Taxonomy" id="1382522"/>
    <lineage>
        <taxon>Eukaryota</taxon>
        <taxon>Fungi</taxon>
        <taxon>Dikarya</taxon>
        <taxon>Ascomycota</taxon>
        <taxon>Saccharomycotina</taxon>
        <taxon>Pichiomycetes</taxon>
        <taxon>Pichiales</taxon>
        <taxon>Pichiaceae</taxon>
        <taxon>Kuraishia</taxon>
    </lineage>
</organism>
<reference evidence="1" key="2">
    <citation type="submission" date="2014-02" db="EMBL/GenBank/DDBJ databases">
        <title>Complete DNA sequence of /Kuraishia capsulata/ illustrates novel genomic features among budding yeasts (/Saccharomycotina/).</title>
        <authorList>
            <person name="Morales L."/>
            <person name="Noel B."/>
            <person name="Porcel B."/>
            <person name="Marcet-Houben M."/>
            <person name="Hullo M-F."/>
            <person name="Sacerdot C."/>
            <person name="Tekaia F."/>
            <person name="Leh-Louis V."/>
            <person name="Despons L."/>
            <person name="Khanna V."/>
            <person name="Aury J-M."/>
            <person name="Barbe V."/>
            <person name="Couloux A."/>
            <person name="Labadie K."/>
            <person name="Pelletier E."/>
            <person name="Souciet J-L."/>
            <person name="Boekhout T."/>
            <person name="Gabaldon T."/>
            <person name="Wincker P."/>
            <person name="Dujon B."/>
        </authorList>
    </citation>
    <scope>NUCLEOTIDE SEQUENCE</scope>
    <source>
        <strain evidence="1">CBS 1993</strain>
    </source>
</reference>
<name>W6MKT8_9ASCO</name>
<sequence length="563" mass="64538">MLIGDNCEANLLYLLERGFFETLAISLPKLFYFQQSLAQILVPFERLMVKFETSRNRFVLSKEDVGVWPMFSLASCLRIESEDSSRLTRRQIVAYCVALTEFYCRNLDLLEIWFEFSQELPLYSAIRLGLYEVDRVQAMQSFSAVLKIVSIERVSPALKHWLRNSHLADIFLEFIKSSMSQLEDSMDSERLVALPSYREILSHDVQRDIAAEKLATFCFSLEQYSSLMESTASEDIRDYFSSALKLEVFDVLLERCITEKDRTSRPFSLFCKALDHFLEKKDPIVIDILLLESFQSFLTAALLTSSGDESSISKAQNAFLQSSMFSFLQKLLVTMKILIVDNLLGETTETTEMPGTMLNYSTLVQLGKSFMVPRTMCINVGFYLTKIMGSLNRKETTSYFNIKSSLSKILLVRMIQFYSYPCSANESFVAFLLDVLLLDNGYMLEMFLTKNEAEPLLARVLQWIYFFGISEDNDADREVVTIPPIPSDLFNDALQILPEKSEEAMILANCFERDDGDMLEVPAPVFFQNLEVLKLLIMRIVCCSLAFETARRSTPSIVMVTTW</sequence>
<gene>
    <name evidence="1" type="ORF">KUCA_T00002978001</name>
</gene>
<protein>
    <submittedName>
        <fullName evidence="1">Uncharacterized protein</fullName>
    </submittedName>
</protein>
<dbReference type="EMBL" id="HG793127">
    <property type="protein sequence ID" value="CDK27001.1"/>
    <property type="molecule type" value="Genomic_DNA"/>
</dbReference>
<dbReference type="RefSeq" id="XP_022458997.1">
    <property type="nucleotide sequence ID" value="XM_022603276.1"/>
</dbReference>
<evidence type="ECO:0000313" key="1">
    <source>
        <dbReference type="EMBL" id="CDK27001.1"/>
    </source>
</evidence>
<reference evidence="1" key="1">
    <citation type="submission" date="2013-12" db="EMBL/GenBank/DDBJ databases">
        <authorList>
            <person name="Genoscope - CEA"/>
        </authorList>
    </citation>
    <scope>NUCLEOTIDE SEQUENCE</scope>
    <source>
        <strain evidence="1">CBS 1993</strain>
    </source>
</reference>
<keyword evidence="2" id="KW-1185">Reference proteome</keyword>